<dbReference type="PANTHER" id="PTHR16305">
    <property type="entry name" value="TESTICULAR SOLUBLE ADENYLYL CYCLASE"/>
    <property type="match status" value="1"/>
</dbReference>
<dbReference type="InterPro" id="IPR011990">
    <property type="entry name" value="TPR-like_helical_dom_sf"/>
</dbReference>
<evidence type="ECO:0000256" key="2">
    <source>
        <dbReference type="ARBA" id="ARBA00022840"/>
    </source>
</evidence>
<evidence type="ECO:0000259" key="3">
    <source>
        <dbReference type="PROSITE" id="PS50043"/>
    </source>
</evidence>
<comment type="caution">
    <text evidence="4">The sequence shown here is derived from an EMBL/GenBank/DDBJ whole genome shotgun (WGS) entry which is preliminary data.</text>
</comment>
<dbReference type="AlphaFoldDB" id="A0A5D3F7U0"/>
<dbReference type="PROSITE" id="PS50043">
    <property type="entry name" value="HTH_LUXR_2"/>
    <property type="match status" value="1"/>
</dbReference>
<dbReference type="PANTHER" id="PTHR16305:SF35">
    <property type="entry name" value="TRANSCRIPTIONAL ACTIVATOR DOMAIN"/>
    <property type="match status" value="1"/>
</dbReference>
<dbReference type="InterPro" id="IPR041664">
    <property type="entry name" value="AAA_16"/>
</dbReference>
<evidence type="ECO:0000313" key="4">
    <source>
        <dbReference type="EMBL" id="TYK44129.1"/>
    </source>
</evidence>
<keyword evidence="5" id="KW-1185">Reference proteome</keyword>
<dbReference type="GO" id="GO:0005737">
    <property type="term" value="C:cytoplasm"/>
    <property type="evidence" value="ECO:0007669"/>
    <property type="project" value="TreeGrafter"/>
</dbReference>
<dbReference type="CDD" id="cd06170">
    <property type="entry name" value="LuxR_C_like"/>
    <property type="match status" value="1"/>
</dbReference>
<dbReference type="SUPFAM" id="SSF48452">
    <property type="entry name" value="TPR-like"/>
    <property type="match status" value="1"/>
</dbReference>
<evidence type="ECO:0000313" key="5">
    <source>
        <dbReference type="Proteomes" id="UP000323505"/>
    </source>
</evidence>
<evidence type="ECO:0000256" key="1">
    <source>
        <dbReference type="ARBA" id="ARBA00022741"/>
    </source>
</evidence>
<dbReference type="PRINTS" id="PR00038">
    <property type="entry name" value="HTHLUXR"/>
</dbReference>
<dbReference type="SUPFAM" id="SSF46894">
    <property type="entry name" value="C-terminal effector domain of the bipartite response regulators"/>
    <property type="match status" value="1"/>
</dbReference>
<dbReference type="SUPFAM" id="SSF52540">
    <property type="entry name" value="P-loop containing nucleoside triphosphate hydrolases"/>
    <property type="match status" value="1"/>
</dbReference>
<gene>
    <name evidence="4" type="ORF">FXF68_36115</name>
</gene>
<name>A0A5D3F7U0_9ACTN</name>
<sequence>MPGPRTPTFTGRARERAELDGLLRRVRRGEGSVLVIRGEAGIGKTALLHDCARQAPGFRIMRISGVESEMELPFAAIHQLCTPMLDRLGELPTPQQRALRVAFGLAGGRPADPFLVGLATLGLMSEIAAEQPLACLVDDAQWLDGASKQVLGFVGRRLIAEPVLLLFALRDESEDQWLSALPSLPLGGLTDEDARELLAASVPGRLEERVRDRLIAETRGNPLALLELVGGMSREELAGGFGGPSSVSSRMYDTYLQRIRGLPEATRLLLLTAAADSTADAALVWRAGRALGLGRAQAVPAESEQLLVIDSLVRFRHPLVRSAAYAAADAEQRRMVHRALAEATDPAADPDRRLWHLAAATTAPDEDIAAELQRAAGRAGARGGLSAAAGFLQRSVALTHEPETRVERALAATRAHLQAGSLQAAGGLLAEAEADARTNLQRAHVAQLRGQIDWASSPGPAGPVQLLSAAARLDELDMGLARQTYLDAWIAALVADRLAEPGGHLPEVSRAAARAKATLVPSDEPADLLLHGLVTMIDAGVAAGTPSLRRAVDAFLDDPDADWFQRGGALVPAAAAYLWDFDSWAILAARLTERARRSGALAPLVTALSVQGMVAAWRGDLGPAAALLAEGDVVAEAIGGRMFPGGSMLLAGYRGRPAEAMPLIEATAAHAADRGEGLSAHAAHWAEAILRNGLGQYAEAMTAAEQALGETYVPQRKWWVLPELVEAAVRTGKAREAEDALRRLSEHASDSDWVSGIEARCRALLTEGPESERFYAEAVERLGRTALRPEHARAHLLYGEWLRREQRRTDARQRLRTAHDLFTDIGAEAFAERARRELAATGQRIRKPTLRPVTGLTPQEAHIARLARDGRTNPEIGAELFISARTVEWHLSKIFTKLGISSRKALRDALPAHTGQG</sequence>
<dbReference type="InterPro" id="IPR036388">
    <property type="entry name" value="WH-like_DNA-bd_sf"/>
</dbReference>
<dbReference type="InterPro" id="IPR016032">
    <property type="entry name" value="Sig_transdc_resp-reg_C-effctor"/>
</dbReference>
<accession>A0A5D3F7U0</accession>
<dbReference type="Gene3D" id="1.10.10.10">
    <property type="entry name" value="Winged helix-like DNA-binding domain superfamily/Winged helix DNA-binding domain"/>
    <property type="match status" value="1"/>
</dbReference>
<proteinExistence type="predicted"/>
<dbReference type="RefSeq" id="WP_148767316.1">
    <property type="nucleotide sequence ID" value="NZ_VSRQ01000009.1"/>
</dbReference>
<organism evidence="4 5">
    <name type="scientific">Actinomadura decatromicini</name>
    <dbReference type="NCBI Taxonomy" id="2604572"/>
    <lineage>
        <taxon>Bacteria</taxon>
        <taxon>Bacillati</taxon>
        <taxon>Actinomycetota</taxon>
        <taxon>Actinomycetes</taxon>
        <taxon>Streptosporangiales</taxon>
        <taxon>Thermomonosporaceae</taxon>
        <taxon>Actinomadura</taxon>
    </lineage>
</organism>
<dbReference type="GO" id="GO:0005524">
    <property type="term" value="F:ATP binding"/>
    <property type="evidence" value="ECO:0007669"/>
    <property type="project" value="UniProtKB-KW"/>
</dbReference>
<dbReference type="GO" id="GO:0006355">
    <property type="term" value="P:regulation of DNA-templated transcription"/>
    <property type="evidence" value="ECO:0007669"/>
    <property type="project" value="InterPro"/>
</dbReference>
<dbReference type="GO" id="GO:0004016">
    <property type="term" value="F:adenylate cyclase activity"/>
    <property type="evidence" value="ECO:0007669"/>
    <property type="project" value="TreeGrafter"/>
</dbReference>
<reference evidence="4 5" key="1">
    <citation type="submission" date="2019-08" db="EMBL/GenBank/DDBJ databases">
        <title>Actinomadura sp. nov. CYP1-5 isolated from mountain soil.</title>
        <authorList>
            <person name="Songsumanus A."/>
            <person name="Kuncharoen N."/>
            <person name="Kudo T."/>
            <person name="Yuki M."/>
            <person name="Igarashi Y."/>
            <person name="Tanasupawat S."/>
        </authorList>
    </citation>
    <scope>NUCLEOTIDE SEQUENCE [LARGE SCALE GENOMIC DNA]</scope>
    <source>
        <strain evidence="4 5">CYP1-5</strain>
    </source>
</reference>
<dbReference type="EMBL" id="VSRQ01000009">
    <property type="protein sequence ID" value="TYK44129.1"/>
    <property type="molecule type" value="Genomic_DNA"/>
</dbReference>
<dbReference type="Pfam" id="PF13191">
    <property type="entry name" value="AAA_16"/>
    <property type="match status" value="1"/>
</dbReference>
<dbReference type="GO" id="GO:0003677">
    <property type="term" value="F:DNA binding"/>
    <property type="evidence" value="ECO:0007669"/>
    <property type="project" value="InterPro"/>
</dbReference>
<dbReference type="InterPro" id="IPR027417">
    <property type="entry name" value="P-loop_NTPase"/>
</dbReference>
<dbReference type="SMART" id="SM00421">
    <property type="entry name" value="HTH_LUXR"/>
    <property type="match status" value="1"/>
</dbReference>
<dbReference type="Gene3D" id="1.25.40.10">
    <property type="entry name" value="Tetratricopeptide repeat domain"/>
    <property type="match status" value="1"/>
</dbReference>
<dbReference type="Gene3D" id="3.40.50.300">
    <property type="entry name" value="P-loop containing nucleotide triphosphate hydrolases"/>
    <property type="match status" value="1"/>
</dbReference>
<dbReference type="InterPro" id="IPR000792">
    <property type="entry name" value="Tscrpt_reg_LuxR_C"/>
</dbReference>
<dbReference type="Proteomes" id="UP000323505">
    <property type="component" value="Unassembled WGS sequence"/>
</dbReference>
<keyword evidence="2" id="KW-0067">ATP-binding</keyword>
<dbReference type="Pfam" id="PF00196">
    <property type="entry name" value="GerE"/>
    <property type="match status" value="1"/>
</dbReference>
<feature type="domain" description="HTH luxR-type" evidence="3">
    <location>
        <begin position="849"/>
        <end position="914"/>
    </location>
</feature>
<protein>
    <submittedName>
        <fullName evidence="4">AAA family ATPase</fullName>
    </submittedName>
</protein>
<keyword evidence="1" id="KW-0547">Nucleotide-binding</keyword>